<sequence>MAVMHDAFEPRYGEAWTRKQVSDALITPNTHYLIAGGSAQHVVPEDAKGFVLSRRAADEEELLLIAVRPQFRGQGVGRRLLEEFATRAAANGVTRLFLEMREGNPAEHLYTQFGFARVGTRRGYYRGAVGGPIDAITFAREV</sequence>
<gene>
    <name evidence="4" type="ORF">D6201_00610</name>
</gene>
<evidence type="ECO:0000256" key="2">
    <source>
        <dbReference type="ARBA" id="ARBA00023315"/>
    </source>
</evidence>
<dbReference type="EMBL" id="RAHX01000001">
    <property type="protein sequence ID" value="RJY10095.1"/>
    <property type="molecule type" value="Genomic_DNA"/>
</dbReference>
<dbReference type="SUPFAM" id="SSF55729">
    <property type="entry name" value="Acyl-CoA N-acyltransferases (Nat)"/>
    <property type="match status" value="1"/>
</dbReference>
<proteinExistence type="predicted"/>
<dbReference type="PROSITE" id="PS51186">
    <property type="entry name" value="GNAT"/>
    <property type="match status" value="1"/>
</dbReference>
<organism evidence="4 5">
    <name type="scientific">Aurantiacibacter aquimixticola</name>
    <dbReference type="NCBI Taxonomy" id="1958945"/>
    <lineage>
        <taxon>Bacteria</taxon>
        <taxon>Pseudomonadati</taxon>
        <taxon>Pseudomonadota</taxon>
        <taxon>Alphaproteobacteria</taxon>
        <taxon>Sphingomonadales</taxon>
        <taxon>Erythrobacteraceae</taxon>
        <taxon>Aurantiacibacter</taxon>
    </lineage>
</organism>
<keyword evidence="5" id="KW-1185">Reference proteome</keyword>
<dbReference type="OrthoDB" id="9804026at2"/>
<dbReference type="InterPro" id="IPR000182">
    <property type="entry name" value="GNAT_dom"/>
</dbReference>
<keyword evidence="1 4" id="KW-0808">Transferase</keyword>
<feature type="domain" description="N-acetyltransferase" evidence="3">
    <location>
        <begin position="1"/>
        <end position="142"/>
    </location>
</feature>
<evidence type="ECO:0000256" key="1">
    <source>
        <dbReference type="ARBA" id="ARBA00022679"/>
    </source>
</evidence>
<dbReference type="InterPro" id="IPR050680">
    <property type="entry name" value="YpeA/RimI_acetyltransf"/>
</dbReference>
<dbReference type="Proteomes" id="UP000285232">
    <property type="component" value="Unassembled WGS sequence"/>
</dbReference>
<dbReference type="InterPro" id="IPR016181">
    <property type="entry name" value="Acyl_CoA_acyltransferase"/>
</dbReference>
<evidence type="ECO:0000313" key="5">
    <source>
        <dbReference type="Proteomes" id="UP000285232"/>
    </source>
</evidence>
<protein>
    <submittedName>
        <fullName evidence="4">GNAT family N-acetyltransferase</fullName>
    </submittedName>
</protein>
<dbReference type="GO" id="GO:0016747">
    <property type="term" value="F:acyltransferase activity, transferring groups other than amino-acyl groups"/>
    <property type="evidence" value="ECO:0007669"/>
    <property type="project" value="InterPro"/>
</dbReference>
<name>A0A419RWC0_9SPHN</name>
<evidence type="ECO:0000259" key="3">
    <source>
        <dbReference type="PROSITE" id="PS51186"/>
    </source>
</evidence>
<dbReference type="PANTHER" id="PTHR43420">
    <property type="entry name" value="ACETYLTRANSFERASE"/>
    <property type="match status" value="1"/>
</dbReference>
<dbReference type="AlphaFoldDB" id="A0A419RWC0"/>
<dbReference type="Gene3D" id="3.40.630.30">
    <property type="match status" value="1"/>
</dbReference>
<accession>A0A419RWC0</accession>
<evidence type="ECO:0000313" key="4">
    <source>
        <dbReference type="EMBL" id="RJY10095.1"/>
    </source>
</evidence>
<dbReference type="Pfam" id="PF13508">
    <property type="entry name" value="Acetyltransf_7"/>
    <property type="match status" value="1"/>
</dbReference>
<dbReference type="CDD" id="cd04301">
    <property type="entry name" value="NAT_SF"/>
    <property type="match status" value="1"/>
</dbReference>
<reference evidence="4 5" key="1">
    <citation type="journal article" date="2017" name="Int. J. Syst. Evol. Microbiol.">
        <title>Erythrobacter aquimixticola sp. nov., isolated from the junction between the ocean and a freshwater spring.</title>
        <authorList>
            <person name="Park S."/>
            <person name="Jung Y.T."/>
            <person name="Choi S.J."/>
            <person name="Yoon J.H."/>
        </authorList>
    </citation>
    <scope>NUCLEOTIDE SEQUENCE [LARGE SCALE GENOMIC DNA]</scope>
    <source>
        <strain evidence="4 5">JSSK-14</strain>
    </source>
</reference>
<keyword evidence="2" id="KW-0012">Acyltransferase</keyword>
<comment type="caution">
    <text evidence="4">The sequence shown here is derived from an EMBL/GenBank/DDBJ whole genome shotgun (WGS) entry which is preliminary data.</text>
</comment>
<dbReference type="PANTHER" id="PTHR43420:SF12">
    <property type="entry name" value="N-ACETYLTRANSFERASE DOMAIN-CONTAINING PROTEIN"/>
    <property type="match status" value="1"/>
</dbReference>